<dbReference type="GO" id="GO:0004888">
    <property type="term" value="F:transmembrane signaling receptor activity"/>
    <property type="evidence" value="ECO:0007669"/>
    <property type="project" value="TreeGrafter"/>
</dbReference>
<evidence type="ECO:0000256" key="10">
    <source>
        <dbReference type="ARBA" id="ARBA00023170"/>
    </source>
</evidence>
<dbReference type="InterPro" id="IPR007110">
    <property type="entry name" value="Ig-like_dom"/>
</dbReference>
<dbReference type="HOGENOM" id="CLU_041432_0_0_1"/>
<evidence type="ECO:0000256" key="17">
    <source>
        <dbReference type="SAM" id="MobiDB-lite"/>
    </source>
</evidence>
<dbReference type="CDD" id="cd05716">
    <property type="entry name" value="IgV_pIgR_like"/>
    <property type="match status" value="1"/>
</dbReference>
<feature type="region of interest" description="Disordered" evidence="17">
    <location>
        <begin position="556"/>
        <end position="589"/>
    </location>
</feature>
<dbReference type="InterPro" id="IPR003599">
    <property type="entry name" value="Ig_sub"/>
</dbReference>
<evidence type="ECO:0000256" key="8">
    <source>
        <dbReference type="ARBA" id="ARBA00023136"/>
    </source>
</evidence>
<keyword evidence="2" id="KW-1003">Cell membrane</keyword>
<dbReference type="Pfam" id="PF07686">
    <property type="entry name" value="V-set"/>
    <property type="match status" value="1"/>
</dbReference>
<evidence type="ECO:0000256" key="9">
    <source>
        <dbReference type="ARBA" id="ARBA00023157"/>
    </source>
</evidence>
<keyword evidence="10" id="KW-0675">Receptor</keyword>
<evidence type="ECO:0000256" key="18">
    <source>
        <dbReference type="SAM" id="Phobius"/>
    </source>
</evidence>
<sequence>MDGEATVKPGEQKEVVRRGTEVDYSRLIAGTLPQSHVANRRAGWKMPLFLILCLLQGSSFALPQKRPHPRWLWEGSLPSRTHLRAMGTLTPSSPLCWQEESSFAAPNALKGSRLVSGEPGGAVTIQCHYAPSSVNRHQRKYWCRLGPPRWICQTIVSTNHYTHHRYRDRVALTDFPQRGLFVVRLSQLSPDDIGCYLCGIGSENNMLFLSMNLTISAGPSSTLPTATPAAGELTMRSYGTASPVANRWTPGTTQTLGQGTAWDTVASTPGTSMTTASAEGRETPGATRLATPGTGSWAEGSVKAPAPIPESPASKAPAPIPESPASKSRSMSNTTEGVWEGTRSLVTNRAKASKDRREITTTKADRPREDTEGVRIALDAAKKVLGTIRPPALVSETLAWEIFPQATPVSKQQSLSSIGETTPAAGMWTLGTPAADVWILGTPTADVWTSMEAASGEGSSAGDLDAATGDRGPQVTLSQAPAVGPWRPPGKESSVKSTFPEDESSSRTLAPVSTMLALFMLMALVLLQRKLRRRRTSQEAERVTLIQMTHFLEVNPQPDQLPHVERKMLQDDSLPAGASLTAPERNPGP</sequence>
<accession>A0A6D2XPR0</accession>
<dbReference type="FunFam" id="2.60.40.10:FF:001531">
    <property type="entry name" value="Fc fragment of IgA and IgM receptor"/>
    <property type="match status" value="1"/>
</dbReference>
<keyword evidence="6 18" id="KW-1133">Transmembrane helix</keyword>
<dbReference type="InterPro" id="IPR050671">
    <property type="entry name" value="CD300_family_receptors"/>
</dbReference>
<dbReference type="Ensembl" id="ENSPPYT00000000309.2">
    <property type="protein sequence ID" value="ENSPPYP00000000292.1"/>
    <property type="gene ID" value="ENSPPYG00000000276.3"/>
</dbReference>
<evidence type="ECO:0000256" key="14">
    <source>
        <dbReference type="ARBA" id="ARBA00062696"/>
    </source>
</evidence>
<evidence type="ECO:0000259" key="19">
    <source>
        <dbReference type="PROSITE" id="PS50835"/>
    </source>
</evidence>
<dbReference type="OMA" id="QCHYAPL"/>
<evidence type="ECO:0000256" key="12">
    <source>
        <dbReference type="ARBA" id="ARBA00023319"/>
    </source>
</evidence>
<dbReference type="Gene3D" id="2.60.40.10">
    <property type="entry name" value="Immunoglobulins"/>
    <property type="match status" value="1"/>
</dbReference>
<gene>
    <name evidence="21" type="primary">FCAMR</name>
    <name evidence="20" type="ORF">CR201_G0022117</name>
</gene>
<dbReference type="PANTHER" id="PTHR11860">
    <property type="entry name" value="POLYMERIC-IMMUNOGLOBULIN RECEPTOR"/>
    <property type="match status" value="1"/>
</dbReference>
<evidence type="ECO:0000313" key="20">
    <source>
        <dbReference type="EMBL" id="PNJ53206.1"/>
    </source>
</evidence>
<dbReference type="EMBL" id="NDHI03003431">
    <property type="protein sequence ID" value="PNJ53206.1"/>
    <property type="molecule type" value="Genomic_DNA"/>
</dbReference>
<keyword evidence="7" id="KW-1064">Adaptive immunity</keyword>
<feature type="region of interest" description="Disordered" evidence="17">
    <location>
        <begin position="454"/>
        <end position="506"/>
    </location>
</feature>
<evidence type="ECO:0000256" key="16">
    <source>
        <dbReference type="ARBA" id="ARBA00081118"/>
    </source>
</evidence>
<dbReference type="InterPro" id="IPR036179">
    <property type="entry name" value="Ig-like_dom_sf"/>
</dbReference>
<protein>
    <recommendedName>
        <fullName evidence="15">High affinity immunoglobulin alpha and immunoglobulin mu Fc receptor</fullName>
    </recommendedName>
    <alternativeName>
        <fullName evidence="16">Fc alpha/mu receptor</fullName>
    </alternativeName>
</protein>
<reference evidence="20" key="2">
    <citation type="submission" date="2017-12" db="EMBL/GenBank/DDBJ databases">
        <title>High-resolution comparative analysis of great ape genomes.</title>
        <authorList>
            <person name="Pollen A."/>
            <person name="Hastie A."/>
            <person name="Hormozdiari F."/>
            <person name="Dougherty M."/>
            <person name="Liu R."/>
            <person name="Chaisson M."/>
            <person name="Hoppe E."/>
            <person name="Hill C."/>
            <person name="Pang A."/>
            <person name="Hillier L."/>
            <person name="Baker C."/>
            <person name="Armstrong J."/>
            <person name="Shendure J."/>
            <person name="Paten B."/>
            <person name="Wilson R."/>
            <person name="Chao H."/>
            <person name="Schneider V."/>
            <person name="Ventura M."/>
            <person name="Kronenberg Z."/>
            <person name="Murali S."/>
            <person name="Gordon D."/>
            <person name="Cantsilieris S."/>
            <person name="Munson K."/>
            <person name="Nelson B."/>
            <person name="Raja A."/>
            <person name="Underwood J."/>
            <person name="Diekhans M."/>
            <person name="Fiddes I."/>
            <person name="Haussler D."/>
            <person name="Eichler E."/>
        </authorList>
    </citation>
    <scope>NUCLEOTIDE SEQUENCE [LARGE SCALE GENOMIC DNA]</scope>
    <source>
        <strain evidence="20">Susie</strain>
    </source>
</reference>
<dbReference type="GO" id="GO:0005886">
    <property type="term" value="C:plasma membrane"/>
    <property type="evidence" value="ECO:0007669"/>
    <property type="project" value="UniProtKB-SubCell"/>
</dbReference>
<keyword evidence="22" id="KW-1185">Reference proteome</keyword>
<keyword evidence="3 18" id="KW-0812">Transmembrane</keyword>
<keyword evidence="11" id="KW-0325">Glycoprotein</keyword>
<evidence type="ECO:0000256" key="15">
    <source>
        <dbReference type="ARBA" id="ARBA00072110"/>
    </source>
</evidence>
<dbReference type="Proteomes" id="UP000001595">
    <property type="component" value="Chromosome 1"/>
</dbReference>
<evidence type="ECO:0000256" key="6">
    <source>
        <dbReference type="ARBA" id="ARBA00022989"/>
    </source>
</evidence>
<feature type="region of interest" description="Disordered" evidence="17">
    <location>
        <begin position="263"/>
        <end position="370"/>
    </location>
</feature>
<evidence type="ECO:0000256" key="2">
    <source>
        <dbReference type="ARBA" id="ARBA00022475"/>
    </source>
</evidence>
<evidence type="ECO:0000256" key="4">
    <source>
        <dbReference type="ARBA" id="ARBA00022729"/>
    </source>
</evidence>
<keyword evidence="4" id="KW-0732">Signal</keyword>
<dbReference type="SUPFAM" id="SSF48726">
    <property type="entry name" value="Immunoglobulin"/>
    <property type="match status" value="1"/>
</dbReference>
<keyword evidence="9" id="KW-1015">Disulfide bond</keyword>
<dbReference type="AlphaFoldDB" id="H2N3W7"/>
<feature type="compositionally biased region" description="Basic and acidic residues" evidence="17">
    <location>
        <begin position="352"/>
        <end position="370"/>
    </location>
</feature>
<evidence type="ECO:0000313" key="21">
    <source>
        <dbReference type="Ensembl" id="ENSPPYP00000000292.1"/>
    </source>
</evidence>
<feature type="compositionally biased region" description="Polar residues" evidence="17">
    <location>
        <begin position="265"/>
        <end position="277"/>
    </location>
</feature>
<evidence type="ECO:0000256" key="5">
    <source>
        <dbReference type="ARBA" id="ARBA00022859"/>
    </source>
</evidence>
<dbReference type="InterPro" id="IPR013783">
    <property type="entry name" value="Ig-like_fold"/>
</dbReference>
<dbReference type="SMART" id="SM00409">
    <property type="entry name" value="IG"/>
    <property type="match status" value="1"/>
</dbReference>
<accession>A0A2J8V6R7</accession>
<evidence type="ECO:0000256" key="3">
    <source>
        <dbReference type="ARBA" id="ARBA00022692"/>
    </source>
</evidence>
<keyword evidence="5" id="KW-0391">Immunity</keyword>
<evidence type="ECO:0000256" key="7">
    <source>
        <dbReference type="ARBA" id="ARBA00023130"/>
    </source>
</evidence>
<reference evidence="21" key="3">
    <citation type="submission" date="2025-05" db="UniProtKB">
        <authorList>
            <consortium name="Ensembl"/>
        </authorList>
    </citation>
    <scope>IDENTIFICATION</scope>
</reference>
<comment type="function">
    <text evidence="13">Functions as a receptor for the Fc fragment of IgA and IgM. Binds IgA and IgM with high affinity and mediates their endocytosis. May function in the immune response to microbes mediated by IgA and IgM.</text>
</comment>
<name>H2N3W7_PONAB</name>
<feature type="compositionally biased region" description="Polar residues" evidence="17">
    <location>
        <begin position="325"/>
        <end position="336"/>
    </location>
</feature>
<comment type="subcellular location">
    <subcellularLocation>
        <location evidence="1">Cell membrane</location>
        <topology evidence="1">Single-pass type I membrane protein</topology>
    </subcellularLocation>
</comment>
<reference evidence="21 22" key="1">
    <citation type="submission" date="2008-02" db="EMBL/GenBank/DDBJ databases">
        <title>A 6x draft sequence assembly of the Pongo pygmaeus abelii genome.</title>
        <authorList>
            <person name="Wilson R.K."/>
            <person name="Mardis E."/>
        </authorList>
    </citation>
    <scope>NUCLEOTIDE SEQUENCE [LARGE SCALE GENOMIC DNA]</scope>
</reference>
<evidence type="ECO:0000256" key="13">
    <source>
        <dbReference type="ARBA" id="ARBA00057893"/>
    </source>
</evidence>
<feature type="domain" description="Ig-like" evidence="19">
    <location>
        <begin position="106"/>
        <end position="214"/>
    </location>
</feature>
<dbReference type="PROSITE" id="PS50835">
    <property type="entry name" value="IG_LIKE"/>
    <property type="match status" value="1"/>
</dbReference>
<evidence type="ECO:0000313" key="22">
    <source>
        <dbReference type="Proteomes" id="UP000001595"/>
    </source>
</evidence>
<accession>H2N3W7</accession>
<organism evidence="21 22">
    <name type="scientific">Pongo abelii</name>
    <name type="common">Sumatran orangutan</name>
    <name type="synonym">Pongo pygmaeus abelii</name>
    <dbReference type="NCBI Taxonomy" id="9601"/>
    <lineage>
        <taxon>Eukaryota</taxon>
        <taxon>Metazoa</taxon>
        <taxon>Chordata</taxon>
        <taxon>Craniata</taxon>
        <taxon>Vertebrata</taxon>
        <taxon>Euteleostomi</taxon>
        <taxon>Mammalia</taxon>
        <taxon>Eutheria</taxon>
        <taxon>Euarchontoglires</taxon>
        <taxon>Primates</taxon>
        <taxon>Haplorrhini</taxon>
        <taxon>Catarrhini</taxon>
        <taxon>Hominidae</taxon>
        <taxon>Pongo</taxon>
    </lineage>
</organism>
<dbReference type="PANTHER" id="PTHR11860:SF49">
    <property type="entry name" value="HIGH AFFINITY IMMUNOGLOBULIN ALPHA AND IMMUNOGLOBULIN MU FC RECEPTOR"/>
    <property type="match status" value="1"/>
</dbReference>
<dbReference type="InterPro" id="IPR013106">
    <property type="entry name" value="Ig_V-set"/>
</dbReference>
<comment type="subunit">
    <text evidence="14">Interacts with IGHM; this interaction facilitates the endocytosis of IgM-coated microbes or IgM-antigen immune complexes.</text>
</comment>
<keyword evidence="8 18" id="KW-0472">Membrane</keyword>
<evidence type="ECO:0000256" key="11">
    <source>
        <dbReference type="ARBA" id="ARBA00023180"/>
    </source>
</evidence>
<feature type="transmembrane region" description="Helical" evidence="18">
    <location>
        <begin position="508"/>
        <end position="527"/>
    </location>
</feature>
<evidence type="ECO:0000256" key="1">
    <source>
        <dbReference type="ARBA" id="ARBA00004251"/>
    </source>
</evidence>
<dbReference type="GO" id="GO:0002250">
    <property type="term" value="P:adaptive immune response"/>
    <property type="evidence" value="ECO:0007669"/>
    <property type="project" value="UniProtKB-KW"/>
</dbReference>
<proteinExistence type="predicted"/>
<keyword evidence="12" id="KW-0393">Immunoglobulin domain</keyword>
<dbReference type="GeneTree" id="ENSGT00950000182977"/>